<dbReference type="Proteomes" id="UP000469724">
    <property type="component" value="Unassembled WGS sequence"/>
</dbReference>
<dbReference type="EMBL" id="JAAGRQ010000033">
    <property type="protein sequence ID" value="NDY56973.1"/>
    <property type="molecule type" value="Genomic_DNA"/>
</dbReference>
<proteinExistence type="predicted"/>
<reference evidence="1 2" key="1">
    <citation type="submission" date="2020-02" db="EMBL/GenBank/DDBJ databases">
        <title>Comparative genomics of sulfur disproportionating microorganisms.</title>
        <authorList>
            <person name="Ward L.M."/>
            <person name="Bertran E."/>
            <person name="Johnston D.T."/>
        </authorList>
    </citation>
    <scope>NUCLEOTIDE SEQUENCE [LARGE SCALE GENOMIC DNA]</scope>
    <source>
        <strain evidence="1 2">DSM 3696</strain>
    </source>
</reference>
<protein>
    <submittedName>
        <fullName evidence="1">Uncharacterized protein</fullName>
    </submittedName>
</protein>
<organism evidence="1 2">
    <name type="scientific">Desulfolutivibrio sulfodismutans</name>
    <dbReference type="NCBI Taxonomy" id="63561"/>
    <lineage>
        <taxon>Bacteria</taxon>
        <taxon>Pseudomonadati</taxon>
        <taxon>Thermodesulfobacteriota</taxon>
        <taxon>Desulfovibrionia</taxon>
        <taxon>Desulfovibrionales</taxon>
        <taxon>Desulfovibrionaceae</taxon>
        <taxon>Desulfolutivibrio</taxon>
    </lineage>
</organism>
<dbReference type="AlphaFoldDB" id="A0A7K3NMB5"/>
<dbReference type="RefSeq" id="WP_163302021.1">
    <property type="nucleotide sequence ID" value="NZ_JAAGRQ010000033.1"/>
</dbReference>
<evidence type="ECO:0000313" key="2">
    <source>
        <dbReference type="Proteomes" id="UP000469724"/>
    </source>
</evidence>
<comment type="caution">
    <text evidence="1">The sequence shown here is derived from an EMBL/GenBank/DDBJ whole genome shotgun (WGS) entry which is preliminary data.</text>
</comment>
<evidence type="ECO:0000313" key="1">
    <source>
        <dbReference type="EMBL" id="NDY56973.1"/>
    </source>
</evidence>
<sequence>MHNEIREATVELTLDERAMDRFAGLFASGVGVEMPGPCGLDVFLGENLGLDPAYVRERLRTIFVNGQPVDDIAKTKLAPGDELALSVAMPGLVGICMRLDSPLKSFRGDITHGRAASRSHLGDLAGTVTVKLFNFIAREIGPGLLARGVTIVGGKLARAVADGKGIVAVRFGDADCGVSELAAQFQTMPDAAYFVRAAQNTP</sequence>
<keyword evidence="2" id="KW-1185">Reference proteome</keyword>
<gene>
    <name evidence="1" type="ORF">G3N56_09490</name>
</gene>
<name>A0A7K3NMB5_9BACT</name>
<accession>A0A7K3NMB5</accession>